<dbReference type="InterPro" id="IPR036249">
    <property type="entry name" value="Thioredoxin-like_sf"/>
</dbReference>
<evidence type="ECO:0000256" key="3">
    <source>
        <dbReference type="ARBA" id="ARBA00020921"/>
    </source>
</evidence>
<dbReference type="InterPro" id="IPR018253">
    <property type="entry name" value="DnaJ_domain_CS"/>
</dbReference>
<evidence type="ECO:0000259" key="8">
    <source>
        <dbReference type="PROSITE" id="PS50076"/>
    </source>
</evidence>
<dbReference type="SMART" id="SM00271">
    <property type="entry name" value="DnaJ"/>
    <property type="match status" value="1"/>
</dbReference>
<evidence type="ECO:0000256" key="6">
    <source>
        <dbReference type="ARBA" id="ARBA00035043"/>
    </source>
</evidence>
<name>A0ABQ7QN49_PLUXY</name>
<dbReference type="PRINTS" id="PR00625">
    <property type="entry name" value="JDOMAIN"/>
</dbReference>
<dbReference type="InterPro" id="IPR052460">
    <property type="entry name" value="ER_disulfide_reductase"/>
</dbReference>
<evidence type="ECO:0000256" key="4">
    <source>
        <dbReference type="ARBA" id="ARBA00023006"/>
    </source>
</evidence>
<dbReference type="InterPro" id="IPR036869">
    <property type="entry name" value="J_dom_sf"/>
</dbReference>
<feature type="domain" description="J" evidence="8">
    <location>
        <begin position="21"/>
        <end position="85"/>
    </location>
</feature>
<dbReference type="CDD" id="cd06257">
    <property type="entry name" value="DnaJ"/>
    <property type="match status" value="1"/>
</dbReference>
<dbReference type="EMBL" id="JAHIBW010000012">
    <property type="protein sequence ID" value="KAG7306468.1"/>
    <property type="molecule type" value="Genomic_DNA"/>
</dbReference>
<dbReference type="PROSITE" id="PS51352">
    <property type="entry name" value="THIOREDOXIN_2"/>
    <property type="match status" value="1"/>
</dbReference>
<dbReference type="SUPFAM" id="SSF52833">
    <property type="entry name" value="Thioredoxin-like"/>
    <property type="match status" value="1"/>
</dbReference>
<reference evidence="10 11" key="1">
    <citation type="submission" date="2021-06" db="EMBL/GenBank/DDBJ databases">
        <title>A haploid diamondback moth (Plutella xylostella L.) genome assembly resolves 31 chromosomes and identifies a diamide resistance mutation.</title>
        <authorList>
            <person name="Ward C.M."/>
            <person name="Perry K.D."/>
            <person name="Baker G."/>
            <person name="Powis K."/>
            <person name="Heckel D.G."/>
            <person name="Baxter S.W."/>
        </authorList>
    </citation>
    <scope>NUCLEOTIDE SEQUENCE [LARGE SCALE GENOMIC DNA]</scope>
    <source>
        <strain evidence="10 11">LV</strain>
        <tissue evidence="10">Single pupa</tissue>
    </source>
</reference>
<accession>A0ABQ7QN49</accession>
<evidence type="ECO:0000313" key="10">
    <source>
        <dbReference type="EMBL" id="KAG7306468.1"/>
    </source>
</evidence>
<feature type="signal peptide" evidence="7">
    <location>
        <begin position="1"/>
        <end position="17"/>
    </location>
</feature>
<dbReference type="Gene3D" id="1.10.287.110">
    <property type="entry name" value="DnaJ domain"/>
    <property type="match status" value="1"/>
</dbReference>
<sequence>MWKVLLISSLVIKAVNLTDVSYYEVLGVSKEASVQEIRQTYKKLAVKLHPDKNPDKPDHEKFMKITEAYEILKDPEKRRRYDLYGSTDFSGYGHGHHSSRSQTEYNKMFYNGLYHEDEYVDTLSGKTFQTYITEGLHFVNFYSPFCPPCQSLSEHWKKLARVYKGILKVGAVNCKYHNSFCYNSMRINSYPSLLFYPYGKDSNYVYYRGDRTFKSLEQFILQYLRALAPVGVTRRRVSGTALYVRKGALSEESLLRISYRLKDLMPVFRVEDSSLLSSLSLDGATAAVQRGGGDVRVRSDEEDEIVREAVEALPSVEEVDADRFKSIRTQLRSGSHKPWLFYFTTSEHSKLPLHKVKASFPQFQHNRLRPPPATLHLPASRAPMLGGSEAGRRLPGVAGGRGRGQAGGSCRCGEPAVRVGY</sequence>
<dbReference type="Pfam" id="PF00226">
    <property type="entry name" value="DnaJ"/>
    <property type="match status" value="1"/>
</dbReference>
<dbReference type="SUPFAM" id="SSF46565">
    <property type="entry name" value="Chaperone J-domain"/>
    <property type="match status" value="1"/>
</dbReference>
<comment type="subcellular location">
    <subcellularLocation>
        <location evidence="1">Endoplasmic reticulum membrane</location>
        <topology evidence="1">Single-pass type IV membrane protein</topology>
    </subcellularLocation>
</comment>
<dbReference type="InterPro" id="IPR013766">
    <property type="entry name" value="Thioredoxin_domain"/>
</dbReference>
<evidence type="ECO:0000313" key="11">
    <source>
        <dbReference type="Proteomes" id="UP000823941"/>
    </source>
</evidence>
<dbReference type="Pfam" id="PF00085">
    <property type="entry name" value="Thioredoxin"/>
    <property type="match status" value="1"/>
</dbReference>
<dbReference type="PANTHER" id="PTHR44340:SF1">
    <property type="entry name" value="DNAJ HOMOLOG SUBFAMILY C MEMBER 10"/>
    <property type="match status" value="1"/>
</dbReference>
<feature type="chain" id="PRO_5046071327" description="DnaJ homolog subfamily C member 10" evidence="7">
    <location>
        <begin position="18"/>
        <end position="421"/>
    </location>
</feature>
<evidence type="ECO:0000256" key="2">
    <source>
        <dbReference type="ARBA" id="ARBA00020920"/>
    </source>
</evidence>
<dbReference type="InterPro" id="IPR017937">
    <property type="entry name" value="Thioredoxin_CS"/>
</dbReference>
<comment type="caution">
    <text evidence="10">The sequence shown here is derived from an EMBL/GenBank/DDBJ whole genome shotgun (WGS) entry which is preliminary data.</text>
</comment>
<evidence type="ECO:0000259" key="9">
    <source>
        <dbReference type="PROSITE" id="PS51352"/>
    </source>
</evidence>
<dbReference type="CDD" id="cd02961">
    <property type="entry name" value="PDI_a_family"/>
    <property type="match status" value="1"/>
</dbReference>
<proteinExistence type="predicted"/>
<evidence type="ECO:0000256" key="1">
    <source>
        <dbReference type="ARBA" id="ARBA00004163"/>
    </source>
</evidence>
<dbReference type="Gene3D" id="3.40.30.10">
    <property type="entry name" value="Glutaredoxin"/>
    <property type="match status" value="1"/>
</dbReference>
<gene>
    <name evidence="10" type="ORF">JYU34_009103</name>
</gene>
<dbReference type="PROSITE" id="PS00636">
    <property type="entry name" value="DNAJ_1"/>
    <property type="match status" value="1"/>
</dbReference>
<keyword evidence="7" id="KW-0732">Signal</keyword>
<keyword evidence="4" id="KW-0072">Autophagy</keyword>
<dbReference type="PROSITE" id="PS00194">
    <property type="entry name" value="THIOREDOXIN_1"/>
    <property type="match status" value="1"/>
</dbReference>
<keyword evidence="11" id="KW-1185">Reference proteome</keyword>
<dbReference type="Proteomes" id="UP000823941">
    <property type="component" value="Chromosome 12"/>
</dbReference>
<dbReference type="PROSITE" id="PS50076">
    <property type="entry name" value="DNAJ_2"/>
    <property type="match status" value="1"/>
</dbReference>
<protein>
    <recommendedName>
        <fullName evidence="2">DnaJ homolog subfamily C member 10</fullName>
    </recommendedName>
    <alternativeName>
        <fullName evidence="3">DnaJ homolog subfamily C member 16</fullName>
    </alternativeName>
    <alternativeName>
        <fullName evidence="6">Endoplasmic reticulum DNA J domain-containing protein 8</fullName>
    </alternativeName>
</protein>
<dbReference type="PANTHER" id="PTHR44340">
    <property type="entry name" value="DNAJ HOMOLOG SUBFAMILY C MEMBER 10"/>
    <property type="match status" value="1"/>
</dbReference>
<evidence type="ECO:0000256" key="7">
    <source>
        <dbReference type="SAM" id="SignalP"/>
    </source>
</evidence>
<evidence type="ECO:0000256" key="5">
    <source>
        <dbReference type="ARBA" id="ARBA00035002"/>
    </source>
</evidence>
<organism evidence="10 11">
    <name type="scientific">Plutella xylostella</name>
    <name type="common">Diamondback moth</name>
    <name type="synonym">Plutella maculipennis</name>
    <dbReference type="NCBI Taxonomy" id="51655"/>
    <lineage>
        <taxon>Eukaryota</taxon>
        <taxon>Metazoa</taxon>
        <taxon>Ecdysozoa</taxon>
        <taxon>Arthropoda</taxon>
        <taxon>Hexapoda</taxon>
        <taxon>Insecta</taxon>
        <taxon>Pterygota</taxon>
        <taxon>Neoptera</taxon>
        <taxon>Endopterygota</taxon>
        <taxon>Lepidoptera</taxon>
        <taxon>Glossata</taxon>
        <taxon>Ditrysia</taxon>
        <taxon>Yponomeutoidea</taxon>
        <taxon>Plutellidae</taxon>
        <taxon>Plutella</taxon>
    </lineage>
</organism>
<comment type="function">
    <text evidence="5">Plays an important role in regulating the size of autophagosomes during the formation process.</text>
</comment>
<dbReference type="InterPro" id="IPR001623">
    <property type="entry name" value="DnaJ_domain"/>
</dbReference>
<feature type="domain" description="Thioredoxin" evidence="9">
    <location>
        <begin position="109"/>
        <end position="229"/>
    </location>
</feature>